<protein>
    <recommendedName>
        <fullName evidence="2">Archaeal Type IV pilin N-terminal domain-containing protein</fullName>
    </recommendedName>
</protein>
<comment type="caution">
    <text evidence="3">The sequence shown here is derived from an EMBL/GenBank/DDBJ whole genome shotgun (WGS) entry which is preliminary data.</text>
</comment>
<keyword evidence="1" id="KW-0472">Membrane</keyword>
<feature type="transmembrane region" description="Helical" evidence="1">
    <location>
        <begin position="12"/>
        <end position="38"/>
    </location>
</feature>
<feature type="domain" description="Archaeal Type IV pilin N-terminal" evidence="2">
    <location>
        <begin position="9"/>
        <end position="89"/>
    </location>
</feature>
<accession>A0A0N0U9S8</accession>
<dbReference type="EMBL" id="LIUF01000002">
    <property type="protein sequence ID" value="KOX93356.1"/>
    <property type="molecule type" value="Genomic_DNA"/>
</dbReference>
<keyword evidence="4" id="KW-1185">Reference proteome</keyword>
<sequence>MSRVDGRNRAVSPVIGVVILVGIVAILAATVGVFALGFNEQQPTQAPQVAIVADYNERTTGNGEYLNLSFKSGDTVYRDNLTVVVSGAKSSGGSDVTLDSDPIQAQASTRITSGTEITIHRGQFSGIPSGEQLDLRDATLRLVWDPVSEPGSETYVIYRWPDPSRRN</sequence>
<dbReference type="PATRIC" id="fig|1705562.3.peg.2117"/>
<evidence type="ECO:0000256" key="1">
    <source>
        <dbReference type="SAM" id="Phobius"/>
    </source>
</evidence>
<dbReference type="InterPro" id="IPR012859">
    <property type="entry name" value="Pilin_N_archaeal"/>
</dbReference>
<reference evidence="3 4" key="1">
    <citation type="submission" date="2015-08" db="EMBL/GenBank/DDBJ databases">
        <title>Genomes of Isolates from Cabo Rojo, PR.</title>
        <authorList>
            <person name="Sanchez-Nieves R.L."/>
            <person name="Montalvo-Rodriguez R."/>
        </authorList>
    </citation>
    <scope>NUCLEOTIDE SEQUENCE [LARGE SCALE GENOMIC DNA]</scope>
    <source>
        <strain evidence="3 4">SL3</strain>
    </source>
</reference>
<dbReference type="NCBIfam" id="TIGR02537">
    <property type="entry name" value="arch_flag_Nterm"/>
    <property type="match status" value="1"/>
</dbReference>
<name>A0A0N0U9S8_9EURY</name>
<dbReference type="Proteomes" id="UP000037729">
    <property type="component" value="Unassembled WGS sequence"/>
</dbReference>
<dbReference type="Pfam" id="PF07790">
    <property type="entry name" value="Pilin_N"/>
    <property type="match status" value="1"/>
</dbReference>
<dbReference type="InterPro" id="IPR013373">
    <property type="entry name" value="Flagellin/pilin_N_arc"/>
</dbReference>
<evidence type="ECO:0000313" key="4">
    <source>
        <dbReference type="Proteomes" id="UP000037729"/>
    </source>
</evidence>
<dbReference type="AlphaFoldDB" id="A0A0N0U9S8"/>
<evidence type="ECO:0000259" key="2">
    <source>
        <dbReference type="Pfam" id="PF07790"/>
    </source>
</evidence>
<gene>
    <name evidence="3" type="ORF">AMS69_05330</name>
</gene>
<proteinExistence type="predicted"/>
<keyword evidence="1" id="KW-0812">Transmembrane</keyword>
<evidence type="ECO:0000313" key="3">
    <source>
        <dbReference type="EMBL" id="KOX93356.1"/>
    </source>
</evidence>
<organism evidence="3 4">
    <name type="scientific">Haloarcula rubripromontorii</name>
    <dbReference type="NCBI Taxonomy" id="1705562"/>
    <lineage>
        <taxon>Archaea</taxon>
        <taxon>Methanobacteriati</taxon>
        <taxon>Methanobacteriota</taxon>
        <taxon>Stenosarchaea group</taxon>
        <taxon>Halobacteria</taxon>
        <taxon>Halobacteriales</taxon>
        <taxon>Haloarculaceae</taxon>
        <taxon>Haloarcula</taxon>
    </lineage>
</organism>
<keyword evidence="1" id="KW-1133">Transmembrane helix</keyword>